<comment type="caution">
    <text evidence="9">The sequence shown here is derived from an EMBL/GenBank/DDBJ whole genome shotgun (WGS) entry which is preliminary data.</text>
</comment>
<evidence type="ECO:0000313" key="9">
    <source>
        <dbReference type="EMBL" id="KKK63207.1"/>
    </source>
</evidence>
<dbReference type="InterPro" id="IPR002078">
    <property type="entry name" value="Sigma_54_int"/>
</dbReference>
<dbReference type="GO" id="GO:0005524">
    <property type="term" value="F:ATP binding"/>
    <property type="evidence" value="ECO:0007669"/>
    <property type="project" value="UniProtKB-KW"/>
</dbReference>
<dbReference type="GO" id="GO:0003677">
    <property type="term" value="F:DNA binding"/>
    <property type="evidence" value="ECO:0007669"/>
    <property type="project" value="UniProtKB-KW"/>
</dbReference>
<dbReference type="PROSITE" id="PS00675">
    <property type="entry name" value="SIGMA54_INTERACT_1"/>
    <property type="match status" value="1"/>
</dbReference>
<dbReference type="InterPro" id="IPR025943">
    <property type="entry name" value="Sigma_54_int_dom_ATP-bd_2"/>
</dbReference>
<evidence type="ECO:0000256" key="1">
    <source>
        <dbReference type="ARBA" id="ARBA00022741"/>
    </source>
</evidence>
<dbReference type="PANTHER" id="PTHR32071">
    <property type="entry name" value="TRANSCRIPTIONAL REGULATORY PROTEIN"/>
    <property type="match status" value="1"/>
</dbReference>
<evidence type="ECO:0000256" key="3">
    <source>
        <dbReference type="ARBA" id="ARBA00023015"/>
    </source>
</evidence>
<evidence type="ECO:0000256" key="4">
    <source>
        <dbReference type="ARBA" id="ARBA00023125"/>
    </source>
</evidence>
<evidence type="ECO:0000256" key="5">
    <source>
        <dbReference type="ARBA" id="ARBA00023159"/>
    </source>
</evidence>
<keyword evidence="2" id="KW-0067">ATP-binding</keyword>
<feature type="non-terminal residue" evidence="9">
    <location>
        <position position="365"/>
    </location>
</feature>
<keyword evidence="4" id="KW-0238">DNA-binding</keyword>
<dbReference type="AlphaFoldDB" id="A0A0F8X277"/>
<dbReference type="PROSITE" id="PS00676">
    <property type="entry name" value="SIGMA54_INTERACT_2"/>
    <property type="match status" value="1"/>
</dbReference>
<evidence type="ECO:0000256" key="2">
    <source>
        <dbReference type="ARBA" id="ARBA00022840"/>
    </source>
</evidence>
<dbReference type="SUPFAM" id="SSF52172">
    <property type="entry name" value="CheY-like"/>
    <property type="match status" value="1"/>
</dbReference>
<accession>A0A0F8X277</accession>
<dbReference type="Pfam" id="PF25601">
    <property type="entry name" value="AAA_lid_14"/>
    <property type="match status" value="1"/>
</dbReference>
<protein>
    <recommendedName>
        <fullName evidence="10">Response regulatory domain-containing protein</fullName>
    </recommendedName>
</protein>
<evidence type="ECO:0000256" key="6">
    <source>
        <dbReference type="ARBA" id="ARBA00023163"/>
    </source>
</evidence>
<gene>
    <name evidence="9" type="ORF">LCGC14_2996600</name>
</gene>
<dbReference type="Pfam" id="PF00072">
    <property type="entry name" value="Response_reg"/>
    <property type="match status" value="1"/>
</dbReference>
<dbReference type="FunFam" id="1.10.8.60:FF:000014">
    <property type="entry name" value="DNA-binding transcriptional regulator NtrC"/>
    <property type="match status" value="1"/>
</dbReference>
<reference evidence="9" key="1">
    <citation type="journal article" date="2015" name="Nature">
        <title>Complex archaea that bridge the gap between prokaryotes and eukaryotes.</title>
        <authorList>
            <person name="Spang A."/>
            <person name="Saw J.H."/>
            <person name="Jorgensen S.L."/>
            <person name="Zaremba-Niedzwiedzka K."/>
            <person name="Martijn J."/>
            <person name="Lind A.E."/>
            <person name="van Eijk R."/>
            <person name="Schleper C."/>
            <person name="Guy L."/>
            <person name="Ettema T.J."/>
        </authorList>
    </citation>
    <scope>NUCLEOTIDE SEQUENCE</scope>
</reference>
<dbReference type="PROSITE" id="PS50110">
    <property type="entry name" value="RESPONSE_REGULATORY"/>
    <property type="match status" value="1"/>
</dbReference>
<evidence type="ECO:0008006" key="10">
    <source>
        <dbReference type="Google" id="ProtNLM"/>
    </source>
</evidence>
<keyword evidence="1" id="KW-0547">Nucleotide-binding</keyword>
<proteinExistence type="predicted"/>
<dbReference type="FunFam" id="3.40.50.300:FF:000006">
    <property type="entry name" value="DNA-binding transcriptional regulator NtrC"/>
    <property type="match status" value="1"/>
</dbReference>
<dbReference type="Gene3D" id="3.40.50.2300">
    <property type="match status" value="1"/>
</dbReference>
<sequence length="365" mass="40863">RMEGMDGIELLEKIKGMDPSTIFIIMTAFASVDNAVEAMKKGAEDYIVKPFVNDDVKMTISRLLNYRNLKQENEILRLELCNRVSYNRFVGNSAQVREMFQMLEKVIPTKSNILILGDSGTGKGVIAEIIHSNSPRAEKPFLSINCSAIPDTLLESELFGYKKGAFTGAYSDKLGLIVAADGGTLFLDEIGDMPAALQAKLLKVIESGEVLRLGDVRAMSVDVRIIAATNKDIKSFVESGRFRDDLYYRLNVIELTIPPLNERKDDIPLLAMHFLDIFCRKHNSAVKSIDDRAMKELMAYAWPGNVRELANMIERAVILCDKDTLAFEDFPYEKFLAGESSPDIGPLKKSLEFYERRVILEALGS</sequence>
<keyword evidence="3" id="KW-0805">Transcription regulation</keyword>
<dbReference type="GO" id="GO:0000160">
    <property type="term" value="P:phosphorelay signal transduction system"/>
    <property type="evidence" value="ECO:0007669"/>
    <property type="project" value="InterPro"/>
</dbReference>
<feature type="domain" description="Sigma-54 factor interaction" evidence="7">
    <location>
        <begin position="89"/>
        <end position="318"/>
    </location>
</feature>
<dbReference type="SMART" id="SM00382">
    <property type="entry name" value="AAA"/>
    <property type="match status" value="1"/>
</dbReference>
<dbReference type="InterPro" id="IPR011006">
    <property type="entry name" value="CheY-like_superfamily"/>
</dbReference>
<feature type="non-terminal residue" evidence="9">
    <location>
        <position position="1"/>
    </location>
</feature>
<dbReference type="InterPro" id="IPR003593">
    <property type="entry name" value="AAA+_ATPase"/>
</dbReference>
<keyword evidence="6" id="KW-0804">Transcription</keyword>
<dbReference type="InterPro" id="IPR025944">
    <property type="entry name" value="Sigma_54_int_dom_CS"/>
</dbReference>
<keyword evidence="5" id="KW-0010">Activator</keyword>
<dbReference type="InterPro" id="IPR027417">
    <property type="entry name" value="P-loop_NTPase"/>
</dbReference>
<dbReference type="Gene3D" id="3.40.50.300">
    <property type="entry name" value="P-loop containing nucleotide triphosphate hydrolases"/>
    <property type="match status" value="1"/>
</dbReference>
<dbReference type="CDD" id="cd00009">
    <property type="entry name" value="AAA"/>
    <property type="match status" value="1"/>
</dbReference>
<dbReference type="PROSITE" id="PS50045">
    <property type="entry name" value="SIGMA54_INTERACT_4"/>
    <property type="match status" value="1"/>
</dbReference>
<organism evidence="9">
    <name type="scientific">marine sediment metagenome</name>
    <dbReference type="NCBI Taxonomy" id="412755"/>
    <lineage>
        <taxon>unclassified sequences</taxon>
        <taxon>metagenomes</taxon>
        <taxon>ecological metagenomes</taxon>
    </lineage>
</organism>
<dbReference type="Pfam" id="PF00158">
    <property type="entry name" value="Sigma54_activat"/>
    <property type="match status" value="1"/>
</dbReference>
<dbReference type="PANTHER" id="PTHR32071:SF113">
    <property type="entry name" value="ALGINATE BIOSYNTHESIS TRANSCRIPTIONAL REGULATORY PROTEIN ALGB"/>
    <property type="match status" value="1"/>
</dbReference>
<dbReference type="InterPro" id="IPR001789">
    <property type="entry name" value="Sig_transdc_resp-reg_receiver"/>
</dbReference>
<dbReference type="EMBL" id="LAZR01061622">
    <property type="protein sequence ID" value="KKK63207.1"/>
    <property type="molecule type" value="Genomic_DNA"/>
</dbReference>
<dbReference type="InterPro" id="IPR025662">
    <property type="entry name" value="Sigma_54_int_dom_ATP-bd_1"/>
</dbReference>
<name>A0A0F8X277_9ZZZZ</name>
<evidence type="ECO:0000259" key="7">
    <source>
        <dbReference type="PROSITE" id="PS50045"/>
    </source>
</evidence>
<feature type="domain" description="Response regulatory" evidence="8">
    <location>
        <begin position="1"/>
        <end position="64"/>
    </location>
</feature>
<dbReference type="InterPro" id="IPR058031">
    <property type="entry name" value="AAA_lid_NorR"/>
</dbReference>
<dbReference type="SUPFAM" id="SSF52540">
    <property type="entry name" value="P-loop containing nucleoside triphosphate hydrolases"/>
    <property type="match status" value="1"/>
</dbReference>
<dbReference type="Gene3D" id="1.10.8.60">
    <property type="match status" value="1"/>
</dbReference>
<evidence type="ECO:0000259" key="8">
    <source>
        <dbReference type="PROSITE" id="PS50110"/>
    </source>
</evidence>
<dbReference type="PROSITE" id="PS00688">
    <property type="entry name" value="SIGMA54_INTERACT_3"/>
    <property type="match status" value="1"/>
</dbReference>
<dbReference type="GO" id="GO:0006355">
    <property type="term" value="P:regulation of DNA-templated transcription"/>
    <property type="evidence" value="ECO:0007669"/>
    <property type="project" value="InterPro"/>
</dbReference>